<name>A0A386KBH2_9CAUD</name>
<dbReference type="EMBL" id="MH744420">
    <property type="protein sequence ID" value="AYD81664.1"/>
    <property type="molecule type" value="Genomic_DNA"/>
</dbReference>
<accession>A0A386KBH2</accession>
<dbReference type="Proteomes" id="UP000274637">
    <property type="component" value="Segment"/>
</dbReference>
<dbReference type="GO" id="GO:0003677">
    <property type="term" value="F:DNA binding"/>
    <property type="evidence" value="ECO:0007669"/>
    <property type="project" value="UniProtKB-KW"/>
</dbReference>
<proteinExistence type="predicted"/>
<reference evidence="2" key="1">
    <citation type="submission" date="2018-08" db="EMBL/GenBank/DDBJ databases">
        <authorList>
            <person name="Mousa M."/>
            <person name="Kelsky B.L."/>
            <person name="Goh L.M."/>
            <person name="Shaffer C.D."/>
            <person name="Weston-Hafer K.A."/>
            <person name="Russell D.A."/>
            <person name="Pope W.H."/>
            <person name="Jacobs-Sera D."/>
            <person name="Hendrix R.W."/>
            <person name="Hatfull G.F."/>
        </authorList>
    </citation>
    <scope>NUCLEOTIDE SEQUENCE [LARGE SCALE GENOMIC DNA]</scope>
</reference>
<gene>
    <name evidence="1" type="primary">63</name>
    <name evidence="1" type="ORF">SEA_KROMP_63</name>
</gene>
<evidence type="ECO:0000313" key="2">
    <source>
        <dbReference type="Proteomes" id="UP000274637"/>
    </source>
</evidence>
<evidence type="ECO:0000313" key="1">
    <source>
        <dbReference type="EMBL" id="AYD81664.1"/>
    </source>
</evidence>
<dbReference type="InterPro" id="IPR036388">
    <property type="entry name" value="WH-like_DNA-bd_sf"/>
</dbReference>
<organism evidence="1 2">
    <name type="scientific">Streptomyces phage Kromp</name>
    <dbReference type="NCBI Taxonomy" id="2315619"/>
    <lineage>
        <taxon>Viruses</taxon>
        <taxon>Duplodnaviria</taxon>
        <taxon>Heunggongvirae</taxon>
        <taxon>Uroviricota</taxon>
        <taxon>Caudoviricetes</taxon>
        <taxon>Krompvirus</taxon>
        <taxon>Krompvirus kromp</taxon>
    </lineage>
</organism>
<dbReference type="InterPro" id="IPR036390">
    <property type="entry name" value="WH_DNA-bd_sf"/>
</dbReference>
<dbReference type="SUPFAM" id="SSF46785">
    <property type="entry name" value="Winged helix' DNA-binding domain"/>
    <property type="match status" value="1"/>
</dbReference>
<dbReference type="Gene3D" id="1.10.10.10">
    <property type="entry name" value="Winged helix-like DNA-binding domain superfamily/Winged helix DNA-binding domain"/>
    <property type="match status" value="1"/>
</dbReference>
<sequence length="85" mass="9295">MKVLITRGVHRVLTAIHDAPAPPTGLEICRTTGKGSGTVYPILDRLGRAGWIGTRPHPTRDGAWVYHLTYLGQLRAGLEPAARRE</sequence>
<keyword evidence="2" id="KW-1185">Reference proteome</keyword>
<keyword evidence="1" id="KW-0238">DNA-binding</keyword>
<protein>
    <submittedName>
        <fullName evidence="1">Helix-turn-helix DNA-binding domain protein</fullName>
    </submittedName>
</protein>